<dbReference type="Proteomes" id="UP000035682">
    <property type="component" value="Unplaced"/>
</dbReference>
<dbReference type="PRINTS" id="PR00480">
    <property type="entry name" value="ASTACIN"/>
</dbReference>
<dbReference type="OrthoDB" id="5819035at2759"/>
<evidence type="ECO:0000313" key="8">
    <source>
        <dbReference type="WormBase" id="SRAE_2000497200"/>
    </source>
</evidence>
<evidence type="ECO:0000259" key="4">
    <source>
        <dbReference type="PROSITE" id="PS51864"/>
    </source>
</evidence>
<evidence type="ECO:0000256" key="3">
    <source>
        <dbReference type="SAM" id="Phobius"/>
    </source>
</evidence>
<dbReference type="EMBL" id="LN609529">
    <property type="protein sequence ID" value="CEF70339.1"/>
    <property type="molecule type" value="Genomic_DNA"/>
</dbReference>
<dbReference type="STRING" id="34506.A0A090LQ86"/>
<dbReference type="PROSITE" id="PS51864">
    <property type="entry name" value="ASTACIN"/>
    <property type="match status" value="1"/>
</dbReference>
<evidence type="ECO:0000313" key="6">
    <source>
        <dbReference type="Proteomes" id="UP000035682"/>
    </source>
</evidence>
<keyword evidence="2" id="KW-0645">Protease</keyword>
<protein>
    <recommendedName>
        <fullName evidence="2">Metalloendopeptidase</fullName>
        <ecNumber evidence="2">3.4.24.-</ecNumber>
    </recommendedName>
</protein>
<dbReference type="Gene3D" id="3.40.390.10">
    <property type="entry name" value="Collagenase (Catalytic Domain)"/>
    <property type="match status" value="1"/>
</dbReference>
<dbReference type="GeneID" id="36382712"/>
<keyword evidence="3" id="KW-0472">Membrane</keyword>
<accession>A0A090LQ86</accession>
<dbReference type="AlphaFoldDB" id="A0A090LQ86"/>
<dbReference type="WormBase" id="SRAE_2000497200">
    <property type="protein sequence ID" value="SRP10870"/>
    <property type="gene ID" value="WBGene00265219"/>
</dbReference>
<dbReference type="EC" id="3.4.24.-" evidence="2"/>
<feature type="transmembrane region" description="Helical" evidence="3">
    <location>
        <begin position="6"/>
        <end position="27"/>
    </location>
</feature>
<keyword evidence="3" id="KW-0812">Transmembrane</keyword>
<name>A0A090LQ86_STRRB</name>
<dbReference type="InterPro" id="IPR024079">
    <property type="entry name" value="MetalloPept_cat_dom_sf"/>
</dbReference>
<keyword evidence="2" id="KW-0378">Hydrolase</keyword>
<evidence type="ECO:0000256" key="2">
    <source>
        <dbReference type="RuleBase" id="RU361183"/>
    </source>
</evidence>
<keyword evidence="3" id="KW-1133">Transmembrane helix</keyword>
<sequence>MRLCSIIFFIFEIVNTIVVNNTAVFYYHDSIRQKRGILKDKQHIWPEKEITYYVDPVLDHSLIKTALSRISKETCLIFRYKLQKNKALFIYLPGKYYETNLGRRREIPHKIFIPLFPHNIGKVMRETMRALGVDYEHNRFDRIYHIKINKENIQPYFLKFYTLENAFISTNYDTNYDHRSIMHFSQYEYTKTLQKVIISKDHLMQHLMGKSRYLTFNDAKLLNKKYCSFPFINHLPCFFKGYQDPRVPTRCKCLPFLTGNQCEIIRPNDPQCTQRIIFSVVERQQNIIVRVGGKCSFYFQTEVGSRIIMNLKFLSIGNIDRKICNEENSIEVKYKKDISSSGYLFCPQKNEFFFTSPINVVSLISTFPNTNIRLLISYKKIKITN</sequence>
<comment type="cofactor">
    <cofactor evidence="2">
        <name>Zn(2+)</name>
        <dbReference type="ChEBI" id="CHEBI:29105"/>
    </cofactor>
    <text evidence="2">Binds 1 zinc ion per subunit.</text>
</comment>
<feature type="active site" evidence="1">
    <location>
        <position position="126"/>
    </location>
</feature>
<gene>
    <name evidence="5 7 8" type="ORF">SRAE_2000497200</name>
</gene>
<keyword evidence="6" id="KW-1185">Reference proteome</keyword>
<dbReference type="WBParaSite" id="SRAE_2000497200.1">
    <property type="protein sequence ID" value="SRAE_2000497200.1"/>
    <property type="gene ID" value="WBGene00265219"/>
</dbReference>
<dbReference type="SUPFAM" id="SSF55486">
    <property type="entry name" value="Metalloproteases ('zincins'), catalytic domain"/>
    <property type="match status" value="1"/>
</dbReference>
<keyword evidence="2" id="KW-0862">Zinc</keyword>
<proteinExistence type="predicted"/>
<evidence type="ECO:0000313" key="7">
    <source>
        <dbReference type="WBParaSite" id="SRAE_2000497200.1"/>
    </source>
</evidence>
<organism evidence="5">
    <name type="scientific">Strongyloides ratti</name>
    <name type="common">Parasitic roundworm</name>
    <dbReference type="NCBI Taxonomy" id="34506"/>
    <lineage>
        <taxon>Eukaryota</taxon>
        <taxon>Metazoa</taxon>
        <taxon>Ecdysozoa</taxon>
        <taxon>Nematoda</taxon>
        <taxon>Chromadorea</taxon>
        <taxon>Rhabditida</taxon>
        <taxon>Tylenchina</taxon>
        <taxon>Panagrolaimomorpha</taxon>
        <taxon>Strongyloidoidea</taxon>
        <taxon>Strongyloididae</taxon>
        <taxon>Strongyloides</taxon>
    </lineage>
</organism>
<dbReference type="Pfam" id="PF01400">
    <property type="entry name" value="Astacin"/>
    <property type="match status" value="1"/>
</dbReference>
<dbReference type="GO" id="GO:0004222">
    <property type="term" value="F:metalloendopeptidase activity"/>
    <property type="evidence" value="ECO:0007669"/>
    <property type="project" value="UniProtKB-UniRule"/>
</dbReference>
<dbReference type="InterPro" id="IPR001506">
    <property type="entry name" value="Peptidase_M12A"/>
</dbReference>
<dbReference type="GO" id="GO:0046872">
    <property type="term" value="F:metal ion binding"/>
    <property type="evidence" value="ECO:0007669"/>
    <property type="project" value="UniProtKB-KW"/>
</dbReference>
<feature type="domain" description="Peptidase M12A" evidence="4">
    <location>
        <begin position="35"/>
        <end position="228"/>
    </location>
</feature>
<evidence type="ECO:0000313" key="5">
    <source>
        <dbReference type="EMBL" id="CEF70339.1"/>
    </source>
</evidence>
<dbReference type="PANTHER" id="PTHR10127:SF802">
    <property type="entry name" value="ZINC METALLOPROTEINASE NAS-10"/>
    <property type="match status" value="1"/>
</dbReference>
<keyword evidence="2" id="KW-0482">Metalloprotease</keyword>
<evidence type="ECO:0000256" key="1">
    <source>
        <dbReference type="PROSITE-ProRule" id="PRU01211"/>
    </source>
</evidence>
<reference evidence="5 6" key="1">
    <citation type="submission" date="2014-09" db="EMBL/GenBank/DDBJ databases">
        <authorList>
            <person name="Martin A.A."/>
        </authorList>
    </citation>
    <scope>NUCLEOTIDE SEQUENCE</scope>
    <source>
        <strain evidence="6">ED321</strain>
        <strain evidence="5">ED321 Heterogonic</strain>
    </source>
</reference>
<dbReference type="RefSeq" id="XP_024509538.1">
    <property type="nucleotide sequence ID" value="XM_024643920.1"/>
</dbReference>
<keyword evidence="2" id="KW-0479">Metal-binding</keyword>
<dbReference type="CTD" id="36382712"/>
<reference evidence="7" key="2">
    <citation type="submission" date="2020-12" db="UniProtKB">
        <authorList>
            <consortium name="WormBaseParasite"/>
        </authorList>
    </citation>
    <scope>IDENTIFICATION</scope>
</reference>
<dbReference type="GO" id="GO:0006508">
    <property type="term" value="P:proteolysis"/>
    <property type="evidence" value="ECO:0007669"/>
    <property type="project" value="UniProtKB-KW"/>
</dbReference>
<comment type="caution">
    <text evidence="1">Lacks conserved residue(s) required for the propagation of feature annotation.</text>
</comment>
<dbReference type="PANTHER" id="PTHR10127">
    <property type="entry name" value="DISCOIDIN, CUB, EGF, LAMININ , AND ZINC METALLOPROTEASE DOMAIN CONTAINING"/>
    <property type="match status" value="1"/>
</dbReference>